<evidence type="ECO:0000256" key="1">
    <source>
        <dbReference type="ARBA" id="ARBA00022801"/>
    </source>
</evidence>
<gene>
    <name evidence="3" type="ORF">ASIM_LOCUS14995</name>
</gene>
<proteinExistence type="predicted"/>
<evidence type="ECO:0000313" key="4">
    <source>
        <dbReference type="Proteomes" id="UP000267096"/>
    </source>
</evidence>
<dbReference type="WBParaSite" id="ASIM_0001558801-mRNA-1">
    <property type="protein sequence ID" value="ASIM_0001558801-mRNA-1"/>
    <property type="gene ID" value="ASIM_0001558801"/>
</dbReference>
<dbReference type="CDD" id="cd22761">
    <property type="entry name" value="OTU_OTUD6"/>
    <property type="match status" value="1"/>
</dbReference>
<reference evidence="3 4" key="2">
    <citation type="submission" date="2018-11" db="EMBL/GenBank/DDBJ databases">
        <authorList>
            <consortium name="Pathogen Informatics"/>
        </authorList>
    </citation>
    <scope>NUCLEOTIDE SEQUENCE [LARGE SCALE GENOMIC DNA]</scope>
</reference>
<dbReference type="Gene3D" id="3.90.70.80">
    <property type="match status" value="1"/>
</dbReference>
<dbReference type="InterPro" id="IPR003323">
    <property type="entry name" value="OTU_dom"/>
</dbReference>
<dbReference type="GO" id="GO:0004843">
    <property type="term" value="F:cysteine-type deubiquitinase activity"/>
    <property type="evidence" value="ECO:0007669"/>
    <property type="project" value="TreeGrafter"/>
</dbReference>
<dbReference type="Proteomes" id="UP000267096">
    <property type="component" value="Unassembled WGS sequence"/>
</dbReference>
<keyword evidence="4" id="KW-1185">Reference proteome</keyword>
<evidence type="ECO:0000259" key="2">
    <source>
        <dbReference type="PROSITE" id="PS50802"/>
    </source>
</evidence>
<sequence>MEAIENVLKERGLSLHEISADGDCLYNAIAHQLSLMSKSSNDKISMSDIRSKAATYIRSHKDDFLPFLSSRDGEPISEFYFDEYCNLVERSCENGGEWGGEPELRALSSALERSIIVIQPEGRLIKFGDEFSSKTPITITFHRYAFNLGEHYNSTKPINRL</sequence>
<dbReference type="Pfam" id="PF02338">
    <property type="entry name" value="OTU"/>
    <property type="match status" value="1"/>
</dbReference>
<dbReference type="EMBL" id="UYRR01032043">
    <property type="protein sequence ID" value="VDK53909.1"/>
    <property type="molecule type" value="Genomic_DNA"/>
</dbReference>
<organism evidence="5">
    <name type="scientific">Anisakis simplex</name>
    <name type="common">Herring worm</name>
    <dbReference type="NCBI Taxonomy" id="6269"/>
    <lineage>
        <taxon>Eukaryota</taxon>
        <taxon>Metazoa</taxon>
        <taxon>Ecdysozoa</taxon>
        <taxon>Nematoda</taxon>
        <taxon>Chromadorea</taxon>
        <taxon>Rhabditida</taxon>
        <taxon>Spirurina</taxon>
        <taxon>Ascaridomorpha</taxon>
        <taxon>Ascaridoidea</taxon>
        <taxon>Anisakidae</taxon>
        <taxon>Anisakis</taxon>
        <taxon>Anisakis simplex complex</taxon>
    </lineage>
</organism>
<protein>
    <submittedName>
        <fullName evidence="5">OTU domain-containing protein</fullName>
    </submittedName>
</protein>
<feature type="domain" description="OTU" evidence="2">
    <location>
        <begin position="13"/>
        <end position="158"/>
    </location>
</feature>
<dbReference type="InterPro" id="IPR050704">
    <property type="entry name" value="Peptidase_C85-like"/>
</dbReference>
<dbReference type="SUPFAM" id="SSF54001">
    <property type="entry name" value="Cysteine proteinases"/>
    <property type="match status" value="1"/>
</dbReference>
<name>A0A0M3K3P7_ANISI</name>
<dbReference type="InterPro" id="IPR038765">
    <property type="entry name" value="Papain-like_cys_pep_sf"/>
</dbReference>
<reference evidence="5" key="1">
    <citation type="submission" date="2017-02" db="UniProtKB">
        <authorList>
            <consortium name="WormBaseParasite"/>
        </authorList>
    </citation>
    <scope>IDENTIFICATION</scope>
</reference>
<evidence type="ECO:0000313" key="3">
    <source>
        <dbReference type="EMBL" id="VDK53909.1"/>
    </source>
</evidence>
<dbReference type="InterPro" id="IPR049772">
    <property type="entry name" value="OTU_OTUD6"/>
</dbReference>
<dbReference type="GO" id="GO:0016579">
    <property type="term" value="P:protein deubiquitination"/>
    <property type="evidence" value="ECO:0007669"/>
    <property type="project" value="TreeGrafter"/>
</dbReference>
<dbReference type="PANTHER" id="PTHR12419:SF10">
    <property type="entry name" value="DEUBIQUITINASE OTUD6B"/>
    <property type="match status" value="1"/>
</dbReference>
<dbReference type="PANTHER" id="PTHR12419">
    <property type="entry name" value="OTU DOMAIN CONTAINING PROTEIN"/>
    <property type="match status" value="1"/>
</dbReference>
<dbReference type="AlphaFoldDB" id="A0A0M3K3P7"/>
<dbReference type="PROSITE" id="PS50802">
    <property type="entry name" value="OTU"/>
    <property type="match status" value="1"/>
</dbReference>
<evidence type="ECO:0000313" key="5">
    <source>
        <dbReference type="WBParaSite" id="ASIM_0001558801-mRNA-1"/>
    </source>
</evidence>
<keyword evidence="1" id="KW-0378">Hydrolase</keyword>
<dbReference type="OrthoDB" id="415023at2759"/>
<accession>A0A0M3K3P7</accession>